<evidence type="ECO:0008006" key="6">
    <source>
        <dbReference type="Google" id="ProtNLM"/>
    </source>
</evidence>
<sequence length="157" mass="17633">MWLLSEALVLFVGQLYPAHASFKALHSKEADNIKKWVTYWAIFALWQQTFAIGEFFMMGTFFPFWYLIKCVSLILLVREDAAMAETVYRQLLPTFNDVEPAVELAFQQSRELIKTKFEALKTTTSEAVASGKAAAADAQATTASMPSSHKRDAPEAD</sequence>
<evidence type="ECO:0000256" key="1">
    <source>
        <dbReference type="RuleBase" id="RU362006"/>
    </source>
</evidence>
<feature type="region of interest" description="Disordered" evidence="2">
    <location>
        <begin position="137"/>
        <end position="157"/>
    </location>
</feature>
<dbReference type="EMBL" id="HBGU01015169">
    <property type="protein sequence ID" value="CAD9422832.1"/>
    <property type="molecule type" value="Transcribed_RNA"/>
</dbReference>
<reference evidence="5" key="1">
    <citation type="submission" date="2021-01" db="EMBL/GenBank/DDBJ databases">
        <authorList>
            <person name="Corre E."/>
            <person name="Pelletier E."/>
            <person name="Niang G."/>
            <person name="Scheremetjew M."/>
            <person name="Finn R."/>
            <person name="Kale V."/>
            <person name="Holt S."/>
            <person name="Cochrane G."/>
            <person name="Meng A."/>
            <person name="Brown T."/>
            <person name="Cohen L."/>
        </authorList>
    </citation>
    <scope>NUCLEOTIDE SEQUENCE</scope>
    <source>
        <strain evidence="5">UTEX LB 985</strain>
    </source>
</reference>
<dbReference type="Pfam" id="PF03134">
    <property type="entry name" value="TB2_DP1_HVA22"/>
    <property type="match status" value="1"/>
</dbReference>
<gene>
    <name evidence="5" type="ORF">CBRE1094_LOCUS8139</name>
</gene>
<name>A0A7S2CEA2_9EUKA</name>
<comment type="similarity">
    <text evidence="1">Belongs to the DP1 family.</text>
</comment>
<keyword evidence="3" id="KW-1133">Transmembrane helix</keyword>
<protein>
    <recommendedName>
        <fullName evidence="6">Receptor expression-enhancing protein</fullName>
    </recommendedName>
</protein>
<feature type="transmembrane region" description="Helical" evidence="3">
    <location>
        <begin position="44"/>
        <end position="68"/>
    </location>
</feature>
<feature type="chain" id="PRO_5030990978" description="Receptor expression-enhancing protein" evidence="4">
    <location>
        <begin position="21"/>
        <end position="157"/>
    </location>
</feature>
<comment type="subcellular location">
    <subcellularLocation>
        <location evidence="1">Membrane</location>
        <topology evidence="1">Multi-pass membrane protein</topology>
    </subcellularLocation>
</comment>
<dbReference type="PANTHER" id="PTHR12300">
    <property type="entry name" value="HVA22-LIKE PROTEINS"/>
    <property type="match status" value="1"/>
</dbReference>
<evidence type="ECO:0000256" key="2">
    <source>
        <dbReference type="SAM" id="MobiDB-lite"/>
    </source>
</evidence>
<accession>A0A7S2CEA2</accession>
<evidence type="ECO:0000256" key="3">
    <source>
        <dbReference type="SAM" id="Phobius"/>
    </source>
</evidence>
<evidence type="ECO:0000313" key="5">
    <source>
        <dbReference type="EMBL" id="CAD9422832.1"/>
    </source>
</evidence>
<organism evidence="5">
    <name type="scientific">Haptolina brevifila</name>
    <dbReference type="NCBI Taxonomy" id="156173"/>
    <lineage>
        <taxon>Eukaryota</taxon>
        <taxon>Haptista</taxon>
        <taxon>Haptophyta</taxon>
        <taxon>Prymnesiophyceae</taxon>
        <taxon>Prymnesiales</taxon>
        <taxon>Prymnesiaceae</taxon>
        <taxon>Haptolina</taxon>
    </lineage>
</organism>
<dbReference type="GO" id="GO:0016020">
    <property type="term" value="C:membrane"/>
    <property type="evidence" value="ECO:0007669"/>
    <property type="project" value="UniProtKB-SubCell"/>
</dbReference>
<keyword evidence="4" id="KW-0732">Signal</keyword>
<feature type="signal peptide" evidence="4">
    <location>
        <begin position="1"/>
        <end position="20"/>
    </location>
</feature>
<dbReference type="InterPro" id="IPR004345">
    <property type="entry name" value="TB2_DP1_HVA22"/>
</dbReference>
<evidence type="ECO:0000256" key="4">
    <source>
        <dbReference type="SAM" id="SignalP"/>
    </source>
</evidence>
<proteinExistence type="inferred from homology"/>
<keyword evidence="3" id="KW-0812">Transmembrane</keyword>
<keyword evidence="3" id="KW-0472">Membrane</keyword>
<dbReference type="AlphaFoldDB" id="A0A7S2CEA2"/>